<evidence type="ECO:0000313" key="3">
    <source>
        <dbReference type="Proteomes" id="UP001163064"/>
    </source>
</evidence>
<dbReference type="Proteomes" id="UP001163064">
    <property type="component" value="Unassembled WGS sequence"/>
</dbReference>
<evidence type="ECO:0000256" key="1">
    <source>
        <dbReference type="SAM" id="MobiDB-lite"/>
    </source>
</evidence>
<protein>
    <submittedName>
        <fullName evidence="2">DUF6333 family protein</fullName>
    </submittedName>
</protein>
<feature type="compositionally biased region" description="Low complexity" evidence="1">
    <location>
        <begin position="1"/>
        <end position="15"/>
    </location>
</feature>
<name>A0ABT3TUK7_9ACTN</name>
<dbReference type="EMBL" id="JAPHNL010000119">
    <property type="protein sequence ID" value="MCX3060710.1"/>
    <property type="molecule type" value="Genomic_DNA"/>
</dbReference>
<dbReference type="RefSeq" id="WP_266599523.1">
    <property type="nucleotide sequence ID" value="NZ_JAPHNL010000119.1"/>
</dbReference>
<reference evidence="2" key="1">
    <citation type="submission" date="2022-10" db="EMBL/GenBank/DDBJ databases">
        <title>Streptomyces beihaiensis sp. nov., a chitin degrading actinobacterium, isolated from shrimp pond soil.</title>
        <authorList>
            <person name="Xie J."/>
            <person name="Shen N."/>
        </authorList>
    </citation>
    <scope>NUCLEOTIDE SEQUENCE</scope>
    <source>
        <strain evidence="2">GXMU-J5</strain>
    </source>
</reference>
<sequence length="255" mass="26902">MSSAASPGPHAGSSHVPPGTPVDPRHSGHAHLVVLHPPFAAPLLPDERPTAAPAHDPEAARAAALSLSTVAAVRDERGPSRLDHPSSPASRAELDVVSVAAWGSTLKITDPALVEDGMLSSTLEDEFRSQRRRHPDARVVAVCERDFGAAYLKILAAVPGAPDLTIEGFDELETTGDPRATLAAAGFGLDDLDAEDGPGHAVDADGIMDHDAFLHMLTGGALSVYADEERDESTFVVERTEDGEHGIREVWFPQD</sequence>
<organism evidence="2 3">
    <name type="scientific">Streptomyces beihaiensis</name>
    <dbReference type="NCBI Taxonomy" id="2984495"/>
    <lineage>
        <taxon>Bacteria</taxon>
        <taxon>Bacillati</taxon>
        <taxon>Actinomycetota</taxon>
        <taxon>Actinomycetes</taxon>
        <taxon>Kitasatosporales</taxon>
        <taxon>Streptomycetaceae</taxon>
        <taxon>Streptomyces</taxon>
    </lineage>
</organism>
<dbReference type="Pfam" id="PF19859">
    <property type="entry name" value="DUF6333"/>
    <property type="match status" value="1"/>
</dbReference>
<feature type="region of interest" description="Disordered" evidence="1">
    <location>
        <begin position="1"/>
        <end position="28"/>
    </location>
</feature>
<evidence type="ECO:0000313" key="2">
    <source>
        <dbReference type="EMBL" id="MCX3060710.1"/>
    </source>
</evidence>
<proteinExistence type="predicted"/>
<keyword evidence="3" id="KW-1185">Reference proteome</keyword>
<comment type="caution">
    <text evidence="2">The sequence shown here is derived from an EMBL/GenBank/DDBJ whole genome shotgun (WGS) entry which is preliminary data.</text>
</comment>
<accession>A0ABT3TUK7</accession>
<gene>
    <name evidence="2" type="ORF">OFY01_13245</name>
</gene>